<dbReference type="Proteomes" id="UP000807469">
    <property type="component" value="Unassembled WGS sequence"/>
</dbReference>
<reference evidence="1" key="1">
    <citation type="submission" date="2020-11" db="EMBL/GenBank/DDBJ databases">
        <authorList>
            <consortium name="DOE Joint Genome Institute"/>
            <person name="Ahrendt S."/>
            <person name="Riley R."/>
            <person name="Andreopoulos W."/>
            <person name="Labutti K."/>
            <person name="Pangilinan J."/>
            <person name="Ruiz-Duenas F.J."/>
            <person name="Barrasa J.M."/>
            <person name="Sanchez-Garcia M."/>
            <person name="Camarero S."/>
            <person name="Miyauchi S."/>
            <person name="Serrano A."/>
            <person name="Linde D."/>
            <person name="Babiker R."/>
            <person name="Drula E."/>
            <person name="Ayuso-Fernandez I."/>
            <person name="Pacheco R."/>
            <person name="Padilla G."/>
            <person name="Ferreira P."/>
            <person name="Barriuso J."/>
            <person name="Kellner H."/>
            <person name="Castanera R."/>
            <person name="Alfaro M."/>
            <person name="Ramirez L."/>
            <person name="Pisabarro A.G."/>
            <person name="Kuo A."/>
            <person name="Tritt A."/>
            <person name="Lipzen A."/>
            <person name="He G."/>
            <person name="Yan M."/>
            <person name="Ng V."/>
            <person name="Cullen D."/>
            <person name="Martin F."/>
            <person name="Rosso M.-N."/>
            <person name="Henrissat B."/>
            <person name="Hibbett D."/>
            <person name="Martinez A.T."/>
            <person name="Grigoriev I.V."/>
        </authorList>
    </citation>
    <scope>NUCLEOTIDE SEQUENCE</scope>
    <source>
        <strain evidence="1">CIRM-BRFM 674</strain>
    </source>
</reference>
<sequence length="124" mass="14760">DYMVFSSLYQHSVQRLVLSYDIACQWYKNIWKRMEILPPHLRLDKIVTKTEFLVPKFHLPAHILECNFNFSFNLAKNVGRTNGEVPERGWSRTNQLATSTREMGPGFRRDTLDDHFNDWNWKKG</sequence>
<proteinExistence type="predicted"/>
<dbReference type="AlphaFoldDB" id="A0A9P5ZCM6"/>
<evidence type="ECO:0000313" key="2">
    <source>
        <dbReference type="Proteomes" id="UP000807469"/>
    </source>
</evidence>
<dbReference type="EMBL" id="MU155133">
    <property type="protein sequence ID" value="KAF9485772.1"/>
    <property type="molecule type" value="Genomic_DNA"/>
</dbReference>
<gene>
    <name evidence="1" type="ORF">BDN70DRAFT_795106</name>
</gene>
<name>A0A9P5ZCM6_9AGAR</name>
<comment type="caution">
    <text evidence="1">The sequence shown here is derived from an EMBL/GenBank/DDBJ whole genome shotgun (WGS) entry which is preliminary data.</text>
</comment>
<organism evidence="1 2">
    <name type="scientific">Pholiota conissans</name>
    <dbReference type="NCBI Taxonomy" id="109636"/>
    <lineage>
        <taxon>Eukaryota</taxon>
        <taxon>Fungi</taxon>
        <taxon>Dikarya</taxon>
        <taxon>Basidiomycota</taxon>
        <taxon>Agaricomycotina</taxon>
        <taxon>Agaricomycetes</taxon>
        <taxon>Agaricomycetidae</taxon>
        <taxon>Agaricales</taxon>
        <taxon>Agaricineae</taxon>
        <taxon>Strophariaceae</taxon>
        <taxon>Pholiota</taxon>
    </lineage>
</organism>
<protein>
    <submittedName>
        <fullName evidence="1">Uncharacterized protein</fullName>
    </submittedName>
</protein>
<dbReference type="Pfam" id="PF18758">
    <property type="entry name" value="KDZ"/>
    <property type="match status" value="1"/>
</dbReference>
<keyword evidence="2" id="KW-1185">Reference proteome</keyword>
<evidence type="ECO:0000313" key="1">
    <source>
        <dbReference type="EMBL" id="KAF9485772.1"/>
    </source>
</evidence>
<dbReference type="OrthoDB" id="3257768at2759"/>
<feature type="non-terminal residue" evidence="1">
    <location>
        <position position="1"/>
    </location>
</feature>
<accession>A0A9P5ZCM6</accession>
<dbReference type="InterPro" id="IPR040521">
    <property type="entry name" value="KDZ"/>
</dbReference>